<dbReference type="PANTHER" id="PTHR30405:SF25">
    <property type="entry name" value="RNA-GUIDED DNA ENDONUCLEASE INSQ-RELATED"/>
    <property type="match status" value="1"/>
</dbReference>
<comment type="similarity">
    <text evidence="2">In the N-terminal section; belongs to the transposase 2 family.</text>
</comment>
<evidence type="ECO:0000256" key="5">
    <source>
        <dbReference type="ARBA" id="ARBA00022833"/>
    </source>
</evidence>
<dbReference type="InterPro" id="IPR051399">
    <property type="entry name" value="RNA-guided_DNA_endo/Transpos"/>
</dbReference>
<evidence type="ECO:0000256" key="7">
    <source>
        <dbReference type="ARBA" id="ARBA00023172"/>
    </source>
</evidence>
<evidence type="ECO:0000259" key="8">
    <source>
        <dbReference type="Pfam" id="PF01385"/>
    </source>
</evidence>
<evidence type="ECO:0000256" key="4">
    <source>
        <dbReference type="ARBA" id="ARBA00022723"/>
    </source>
</evidence>
<organism evidence="11 12">
    <name type="scientific">Microcoleus anatoxicus PTRS2</name>
    <dbReference type="NCBI Taxonomy" id="2705321"/>
    <lineage>
        <taxon>Bacteria</taxon>
        <taxon>Bacillati</taxon>
        <taxon>Cyanobacteriota</taxon>
        <taxon>Cyanophyceae</taxon>
        <taxon>Oscillatoriophycideae</taxon>
        <taxon>Oscillatoriales</taxon>
        <taxon>Microcoleaceae</taxon>
        <taxon>Microcoleus</taxon>
        <taxon>Microcoleus anatoxicus</taxon>
    </lineage>
</organism>
<dbReference type="InterPro" id="IPR001959">
    <property type="entry name" value="Transposase"/>
</dbReference>
<keyword evidence="12" id="KW-1185">Reference proteome</keyword>
<keyword evidence="7" id="KW-0233">DNA recombination</keyword>
<dbReference type="GO" id="GO:0004519">
    <property type="term" value="F:endonuclease activity"/>
    <property type="evidence" value="ECO:0007669"/>
    <property type="project" value="UniProtKB-KW"/>
</dbReference>
<evidence type="ECO:0000256" key="3">
    <source>
        <dbReference type="ARBA" id="ARBA00022578"/>
    </source>
</evidence>
<keyword evidence="11" id="KW-0540">Nuclease</keyword>
<protein>
    <submittedName>
        <fullName evidence="11">RNA-guided endonuclease TnpB family protein</fullName>
    </submittedName>
</protein>
<keyword evidence="6" id="KW-0238">DNA-binding</keyword>
<reference evidence="11 12" key="1">
    <citation type="journal article" date="2020" name="Harmful Algae">
        <title>Molecular and morphological characterization of a novel dihydroanatoxin-a producing Microcoleus species (cyanobacteria) from the Russian River, California, USA.</title>
        <authorList>
            <person name="Conklin K.Y."/>
            <person name="Stancheva R."/>
            <person name="Otten T.G."/>
            <person name="Fadness R."/>
            <person name="Boyer G.L."/>
            <person name="Read B."/>
            <person name="Zhang X."/>
            <person name="Sheath R.G."/>
        </authorList>
    </citation>
    <scope>NUCLEOTIDE SEQUENCE [LARGE SCALE GENOMIC DNA]</scope>
    <source>
        <strain evidence="11 12">PTRS2</strain>
    </source>
</reference>
<dbReference type="Pfam" id="PF07282">
    <property type="entry name" value="Cas12f1-like_TNB"/>
    <property type="match status" value="1"/>
</dbReference>
<keyword evidence="5" id="KW-0862">Zinc</keyword>
<proteinExistence type="inferred from homology"/>
<evidence type="ECO:0000256" key="2">
    <source>
        <dbReference type="ARBA" id="ARBA00011044"/>
    </source>
</evidence>
<dbReference type="InterPro" id="IPR021027">
    <property type="entry name" value="Transposase_put_HTH"/>
</dbReference>
<dbReference type="RefSeq" id="WP_340522435.1">
    <property type="nucleotide sequence ID" value="NZ_JBBLXS010000024.1"/>
</dbReference>
<dbReference type="PANTHER" id="PTHR30405">
    <property type="entry name" value="TRANSPOSASE"/>
    <property type="match status" value="1"/>
</dbReference>
<evidence type="ECO:0000256" key="1">
    <source>
        <dbReference type="ARBA" id="ARBA00008761"/>
    </source>
</evidence>
<name>A0ABU8YHN5_9CYAN</name>
<dbReference type="Proteomes" id="UP001384579">
    <property type="component" value="Unassembled WGS sequence"/>
</dbReference>
<keyword evidence="3" id="KW-0815">Transposition</keyword>
<accession>A0ABU8YHN5</accession>
<evidence type="ECO:0000259" key="10">
    <source>
        <dbReference type="Pfam" id="PF12323"/>
    </source>
</evidence>
<dbReference type="InterPro" id="IPR010095">
    <property type="entry name" value="Cas12f1-like_TNB"/>
</dbReference>
<evidence type="ECO:0000313" key="12">
    <source>
        <dbReference type="Proteomes" id="UP001384579"/>
    </source>
</evidence>
<dbReference type="Pfam" id="PF12323">
    <property type="entry name" value="HTH_OrfB_IS605"/>
    <property type="match status" value="1"/>
</dbReference>
<evidence type="ECO:0000256" key="6">
    <source>
        <dbReference type="ARBA" id="ARBA00023125"/>
    </source>
</evidence>
<gene>
    <name evidence="11" type="ORF">WMG39_03320</name>
</gene>
<keyword evidence="4" id="KW-0479">Metal-binding</keyword>
<comment type="caution">
    <text evidence="11">The sequence shown here is derived from an EMBL/GenBank/DDBJ whole genome shotgun (WGS) entry which is preliminary data.</text>
</comment>
<sequence>MLLSFKTALIPNNKQQTSFKKACGVARHAYNWANAHIKEVLELRKDDKTIKIPSAIDLHKKLIAEVKSVNDWYYETNKNVPQKALADLRQAWDRCFKKVSKQPRFKKKGHRDSFYLESGTKAKPMIKNDGKRVKLPSIGWVKLAEPLPVTAIHNCVISRQADRWFIANKYEIEKPYVDADRPIVGVDIGIKELAVCSHGKVFSNPQAYRRLSKRLKRSQRRVSKRVKGSKNRAKAVKKLSKLHARVSNIRKDAIHKLTNYLAKNHSEIKIEDLSVKSFLKNHKLAGAIADCGMYEFRRQLEYKTEKFSSKLTLVDRMFPSSQICSNCGKHRHKMPLKNRVYVCPECGHTEDRDLNAARNIERWFEGIFVPSRSDLAVSSTVSACGVDKPLKSHLETTMNQEVNTKISNVQLSLDFGNFG</sequence>
<feature type="domain" description="Transposase putative helix-turn-helix" evidence="10">
    <location>
        <begin position="1"/>
        <end position="42"/>
    </location>
</feature>
<feature type="domain" description="Cas12f1-like TNB" evidence="9">
    <location>
        <begin position="294"/>
        <end position="360"/>
    </location>
</feature>
<evidence type="ECO:0000313" key="11">
    <source>
        <dbReference type="EMBL" id="MEK0183874.1"/>
    </source>
</evidence>
<feature type="domain" description="Probable transposase IS891/IS1136/IS1341" evidence="8">
    <location>
        <begin position="170"/>
        <end position="280"/>
    </location>
</feature>
<dbReference type="EMBL" id="JBBLXS010000024">
    <property type="protein sequence ID" value="MEK0183874.1"/>
    <property type="molecule type" value="Genomic_DNA"/>
</dbReference>
<dbReference type="Pfam" id="PF01385">
    <property type="entry name" value="OrfB_IS605"/>
    <property type="match status" value="1"/>
</dbReference>
<comment type="similarity">
    <text evidence="1">In the C-terminal section; belongs to the transposase 35 family.</text>
</comment>
<evidence type="ECO:0000259" key="9">
    <source>
        <dbReference type="Pfam" id="PF07282"/>
    </source>
</evidence>
<keyword evidence="11" id="KW-0255">Endonuclease</keyword>
<keyword evidence="11" id="KW-0378">Hydrolase</keyword>
<dbReference type="NCBIfam" id="NF040570">
    <property type="entry name" value="guided_TnpB"/>
    <property type="match status" value="1"/>
</dbReference>